<keyword evidence="5" id="KW-0732">Signal</keyword>
<dbReference type="InterPro" id="IPR006059">
    <property type="entry name" value="SBP"/>
</dbReference>
<evidence type="ECO:0000256" key="3">
    <source>
        <dbReference type="ARBA" id="ARBA00022764"/>
    </source>
</evidence>
<dbReference type="Gene3D" id="3.40.190.10">
    <property type="entry name" value="Periplasmic binding protein-like II"/>
    <property type="match status" value="2"/>
</dbReference>
<dbReference type="GO" id="GO:0042597">
    <property type="term" value="C:periplasmic space"/>
    <property type="evidence" value="ECO:0007669"/>
    <property type="project" value="UniProtKB-SubCell"/>
</dbReference>
<dbReference type="EMBL" id="SLVX01000003">
    <property type="protein sequence ID" value="TCN46840.1"/>
    <property type="molecule type" value="Genomic_DNA"/>
</dbReference>
<dbReference type="PANTHER" id="PTHR43649:SF12">
    <property type="entry name" value="DIACETYLCHITOBIOSE BINDING PROTEIN DASA"/>
    <property type="match status" value="1"/>
</dbReference>
<dbReference type="AlphaFoldDB" id="A0A4V2RJ48"/>
<sequence>MRKSTFFASTAALVLASLAAALPARADCGIEKGSVRILANDFDGLRLVLSEAEKCASGTVKVITNQTTEHKNLQVPALKISPAEYTVAVIANNSIVPLLNEGLLRPLDDLVAKYGQDLLPTQLIKLDGKVMAVAFMGNSQHLFLRKDILEKAGLAQPKSYEDILAAAKAIREKGLMDYPLSASDKAGWDLAAEFVNMYLGYGGELFEAGSAVPAIRNEKGLAALATMKAMTEYMNPDYMTYNADEIIKVYAAGKTAIINGWGSLANGAIDPAKAADGVGDNTVLVGAPTVGGGSVPAAALWWDGFSIARNISDEDAEASFRAMVYGIRPEVGQNNPDLATWLTKDYKPGRVAVGVLETANGGAKPYPMLPYMGLLHTALGAELAEFMQGRESAEEALKDVEAAYTAAAREGGFLK</sequence>
<reference evidence="6 7" key="1">
    <citation type="submission" date="2019-03" db="EMBL/GenBank/DDBJ databases">
        <title>Genomic Encyclopedia of Type Strains, Phase IV (KMG-IV): sequencing the most valuable type-strain genomes for metagenomic binning, comparative biology and taxonomic classification.</title>
        <authorList>
            <person name="Goeker M."/>
        </authorList>
    </citation>
    <scope>NUCLEOTIDE SEQUENCE [LARGE SCALE GENOMIC DNA]</scope>
    <source>
        <strain evidence="6 7">DSM 18401</strain>
    </source>
</reference>
<name>A0A4V2RJ48_SHIGR</name>
<evidence type="ECO:0000313" key="7">
    <source>
        <dbReference type="Proteomes" id="UP000295351"/>
    </source>
</evidence>
<evidence type="ECO:0000256" key="1">
    <source>
        <dbReference type="ARBA" id="ARBA00004418"/>
    </source>
</evidence>
<dbReference type="PANTHER" id="PTHR43649">
    <property type="entry name" value="ARABINOSE-BINDING PROTEIN-RELATED"/>
    <property type="match status" value="1"/>
</dbReference>
<protein>
    <submittedName>
        <fullName evidence="6">Carbohydrate ABC transporter substrate-binding protein (CUT1 family)</fullName>
    </submittedName>
</protein>
<dbReference type="Pfam" id="PF01547">
    <property type="entry name" value="SBP_bac_1"/>
    <property type="match status" value="1"/>
</dbReference>
<dbReference type="InterPro" id="IPR050490">
    <property type="entry name" value="Bact_solute-bd_prot1"/>
</dbReference>
<comment type="subcellular location">
    <subcellularLocation>
        <location evidence="1">Periplasm</location>
    </subcellularLocation>
</comment>
<dbReference type="RefSeq" id="WP_133033447.1">
    <property type="nucleotide sequence ID" value="NZ_BAABEI010000012.1"/>
</dbReference>
<keyword evidence="7" id="KW-1185">Reference proteome</keyword>
<organism evidence="6 7">
    <name type="scientific">Shinella granuli</name>
    <dbReference type="NCBI Taxonomy" id="323621"/>
    <lineage>
        <taxon>Bacteria</taxon>
        <taxon>Pseudomonadati</taxon>
        <taxon>Pseudomonadota</taxon>
        <taxon>Alphaproteobacteria</taxon>
        <taxon>Hyphomicrobiales</taxon>
        <taxon>Rhizobiaceae</taxon>
        <taxon>Shinella</taxon>
    </lineage>
</organism>
<evidence type="ECO:0000313" key="6">
    <source>
        <dbReference type="EMBL" id="TCN46840.1"/>
    </source>
</evidence>
<dbReference type="SUPFAM" id="SSF53850">
    <property type="entry name" value="Periplasmic binding protein-like II"/>
    <property type="match status" value="1"/>
</dbReference>
<comment type="similarity">
    <text evidence="2">Belongs to the bacterial solute-binding protein 1 family.</text>
</comment>
<keyword evidence="4" id="KW-0175">Coiled coil</keyword>
<feature type="coiled-coil region" evidence="4">
    <location>
        <begin position="383"/>
        <end position="410"/>
    </location>
</feature>
<proteinExistence type="inferred from homology"/>
<keyword evidence="3" id="KW-0574">Periplasm</keyword>
<evidence type="ECO:0000256" key="2">
    <source>
        <dbReference type="ARBA" id="ARBA00008520"/>
    </source>
</evidence>
<comment type="caution">
    <text evidence="6">The sequence shown here is derived from an EMBL/GenBank/DDBJ whole genome shotgun (WGS) entry which is preliminary data.</text>
</comment>
<accession>A0A4V2RJ48</accession>
<dbReference type="Proteomes" id="UP000295351">
    <property type="component" value="Unassembled WGS sequence"/>
</dbReference>
<evidence type="ECO:0000256" key="4">
    <source>
        <dbReference type="SAM" id="Coils"/>
    </source>
</evidence>
<feature type="signal peptide" evidence="5">
    <location>
        <begin position="1"/>
        <end position="26"/>
    </location>
</feature>
<feature type="chain" id="PRO_5020521479" evidence="5">
    <location>
        <begin position="27"/>
        <end position="415"/>
    </location>
</feature>
<evidence type="ECO:0000256" key="5">
    <source>
        <dbReference type="SAM" id="SignalP"/>
    </source>
</evidence>
<gene>
    <name evidence="6" type="ORF">EV665_1038</name>
</gene>